<gene>
    <name evidence="2" type="ORF">CBM2613_B50229</name>
</gene>
<protein>
    <submittedName>
        <fullName evidence="2">Uncharacterized protein</fullName>
    </submittedName>
</protein>
<dbReference type="EMBL" id="OFTH01000047">
    <property type="protein sequence ID" value="SOZ73087.1"/>
    <property type="molecule type" value="Genomic_DNA"/>
</dbReference>
<sequence>MKPAVASPSACSEYADTTSTTPASVPNPASSRVRIDRLLKTLMITPLTVQEDVCASVVMVLTLLHARLRHATARPFLPVDTVCGIARAHGPGWHPCSLLRG</sequence>
<organism evidence="2">
    <name type="scientific">Cupriavidus taiwanensis</name>
    <dbReference type="NCBI Taxonomy" id="164546"/>
    <lineage>
        <taxon>Bacteria</taxon>
        <taxon>Pseudomonadati</taxon>
        <taxon>Pseudomonadota</taxon>
        <taxon>Betaproteobacteria</taxon>
        <taxon>Burkholderiales</taxon>
        <taxon>Burkholderiaceae</taxon>
        <taxon>Cupriavidus</taxon>
    </lineage>
</organism>
<name>A0A375EEM6_9BURK</name>
<proteinExistence type="predicted"/>
<dbReference type="AlphaFoldDB" id="A0A375EEM6"/>
<dbReference type="Proteomes" id="UP000256952">
    <property type="component" value="Chromosome CBM2613_b"/>
</dbReference>
<accession>A0A375EEM6</accession>
<evidence type="ECO:0000313" key="2">
    <source>
        <dbReference type="EMBL" id="SOZ73087.1"/>
    </source>
</evidence>
<feature type="compositionally biased region" description="Polar residues" evidence="1">
    <location>
        <begin position="15"/>
        <end position="29"/>
    </location>
</feature>
<feature type="region of interest" description="Disordered" evidence="1">
    <location>
        <begin position="1"/>
        <end position="29"/>
    </location>
</feature>
<comment type="caution">
    <text evidence="2">The sequence shown here is derived from an EMBL/GenBank/DDBJ whole genome shotgun (WGS) entry which is preliminary data.</text>
</comment>
<reference evidence="2" key="1">
    <citation type="submission" date="2018-01" db="EMBL/GenBank/DDBJ databases">
        <authorList>
            <person name="Clerissi C."/>
        </authorList>
    </citation>
    <scope>NUCLEOTIDE SEQUENCE</scope>
    <source>
        <strain evidence="2">Cupriavidus taiwanensis STM 8556</strain>
    </source>
</reference>
<evidence type="ECO:0000256" key="1">
    <source>
        <dbReference type="SAM" id="MobiDB-lite"/>
    </source>
</evidence>